<evidence type="ECO:0000256" key="4">
    <source>
        <dbReference type="HAMAP-Rule" id="MF_00368"/>
    </source>
</evidence>
<comment type="caution">
    <text evidence="7">The sequence shown here is derived from an EMBL/GenBank/DDBJ whole genome shotgun (WGS) entry which is preliminary data.</text>
</comment>
<dbReference type="GO" id="GO:0003729">
    <property type="term" value="F:mRNA binding"/>
    <property type="evidence" value="ECO:0007669"/>
    <property type="project" value="TreeGrafter"/>
</dbReference>
<dbReference type="Gene3D" id="3.30.1390.10">
    <property type="match status" value="1"/>
</dbReference>
<dbReference type="SUPFAM" id="SSF54736">
    <property type="entry name" value="ClpS-like"/>
    <property type="match status" value="1"/>
</dbReference>
<accession>A0A0G1ADP1</accession>
<dbReference type="PANTHER" id="PTHR45987:SF4">
    <property type="entry name" value="LARGE RIBOSOMAL SUBUNIT PROTEIN BL12M"/>
    <property type="match status" value="1"/>
</dbReference>
<dbReference type="SUPFAM" id="SSF48300">
    <property type="entry name" value="Ribosomal protein L7/12, oligomerisation (N-terminal) domain"/>
    <property type="match status" value="1"/>
</dbReference>
<dbReference type="InterPro" id="IPR008932">
    <property type="entry name" value="Ribosomal_bL12_oligo"/>
</dbReference>
<dbReference type="Pfam" id="PF16320">
    <property type="entry name" value="Ribosomal_L12_N"/>
    <property type="match status" value="1"/>
</dbReference>
<gene>
    <name evidence="4" type="primary">rplL</name>
    <name evidence="7" type="ORF">UU93_C0008G0003</name>
</gene>
<evidence type="ECO:0000259" key="6">
    <source>
        <dbReference type="Pfam" id="PF16320"/>
    </source>
</evidence>
<dbReference type="Pfam" id="PF00542">
    <property type="entry name" value="Ribosomal_L12"/>
    <property type="match status" value="1"/>
</dbReference>
<dbReference type="NCBIfam" id="TIGR00855">
    <property type="entry name" value="L12"/>
    <property type="match status" value="1"/>
</dbReference>
<dbReference type="InterPro" id="IPR014719">
    <property type="entry name" value="Ribosomal_bL12_C/ClpS-like"/>
</dbReference>
<protein>
    <recommendedName>
        <fullName evidence="4">Large ribosomal subunit protein bL12</fullName>
    </recommendedName>
</protein>
<evidence type="ECO:0000256" key="3">
    <source>
        <dbReference type="ARBA" id="ARBA00023274"/>
    </source>
</evidence>
<comment type="subunit">
    <text evidence="4">Homodimer. Part of the ribosomal stalk of the 50S ribosomal subunit. Forms a multimeric L10(L12)X complex, where L10 forms an elongated spine to which 2 to 4 L12 dimers bind in a sequential fashion. Binds GTP-bound translation factors.</text>
</comment>
<dbReference type="InterPro" id="IPR036235">
    <property type="entry name" value="Ribosomal_bL12_oligo_N_sf"/>
</dbReference>
<evidence type="ECO:0000259" key="5">
    <source>
        <dbReference type="Pfam" id="PF00542"/>
    </source>
</evidence>
<feature type="domain" description="Large ribosomal subunit protein bL12 oligomerization" evidence="6">
    <location>
        <begin position="4"/>
        <end position="42"/>
    </location>
</feature>
<name>A0A0G1ADP1_9BACT</name>
<dbReference type="Gene3D" id="1.20.5.710">
    <property type="entry name" value="Single helix bin"/>
    <property type="match status" value="1"/>
</dbReference>
<dbReference type="GO" id="GO:0006412">
    <property type="term" value="P:translation"/>
    <property type="evidence" value="ECO:0007669"/>
    <property type="project" value="UniProtKB-UniRule"/>
</dbReference>
<comment type="similarity">
    <text evidence="1 4">Belongs to the bacterial ribosomal protein bL12 family.</text>
</comment>
<keyword evidence="2 4" id="KW-0689">Ribosomal protein</keyword>
<evidence type="ECO:0000313" key="8">
    <source>
        <dbReference type="Proteomes" id="UP000034160"/>
    </source>
</evidence>
<evidence type="ECO:0000256" key="2">
    <source>
        <dbReference type="ARBA" id="ARBA00022980"/>
    </source>
</evidence>
<dbReference type="Proteomes" id="UP000034160">
    <property type="component" value="Unassembled WGS sequence"/>
</dbReference>
<dbReference type="EMBL" id="LCCN01000008">
    <property type="protein sequence ID" value="KKS32241.1"/>
    <property type="molecule type" value="Genomic_DNA"/>
</dbReference>
<dbReference type="GO" id="GO:0005737">
    <property type="term" value="C:cytoplasm"/>
    <property type="evidence" value="ECO:0007669"/>
    <property type="project" value="UniProtKB-ARBA"/>
</dbReference>
<dbReference type="HAMAP" id="MF_00368">
    <property type="entry name" value="Ribosomal_bL12"/>
    <property type="match status" value="1"/>
</dbReference>
<evidence type="ECO:0000313" key="7">
    <source>
        <dbReference type="EMBL" id="KKS32241.1"/>
    </source>
</evidence>
<proteinExistence type="inferred from homology"/>
<dbReference type="AlphaFoldDB" id="A0A0G1ADP1"/>
<dbReference type="PATRIC" id="fig|1618356.3.peg.472"/>
<comment type="function">
    <text evidence="4">Forms part of the ribosomal stalk which helps the ribosome interact with GTP-bound translation factors. Is thus essential for accurate translation.</text>
</comment>
<dbReference type="InterPro" id="IPR013823">
    <property type="entry name" value="Ribosomal_bL12_C"/>
</dbReference>
<dbReference type="GO" id="GO:0003735">
    <property type="term" value="F:structural constituent of ribosome"/>
    <property type="evidence" value="ECO:0007669"/>
    <property type="project" value="InterPro"/>
</dbReference>
<dbReference type="PANTHER" id="PTHR45987">
    <property type="entry name" value="39S RIBOSOMAL PROTEIN L12"/>
    <property type="match status" value="1"/>
</dbReference>
<dbReference type="GO" id="GO:0005840">
    <property type="term" value="C:ribosome"/>
    <property type="evidence" value="ECO:0007669"/>
    <property type="project" value="UniProtKB-KW"/>
</dbReference>
<organism evidence="7 8">
    <name type="scientific">Candidatus Amesbacteria bacterium GW2011_GWA2_42_12</name>
    <dbReference type="NCBI Taxonomy" id="1618356"/>
    <lineage>
        <taxon>Bacteria</taxon>
        <taxon>Candidatus Amesiibacteriota</taxon>
    </lineage>
</organism>
<evidence type="ECO:0000256" key="1">
    <source>
        <dbReference type="ARBA" id="ARBA00007197"/>
    </source>
</evidence>
<dbReference type="GO" id="GO:1990904">
    <property type="term" value="C:ribonucleoprotein complex"/>
    <property type="evidence" value="ECO:0007669"/>
    <property type="project" value="UniProtKB-KW"/>
</dbReference>
<sequence length="126" mass="12962">MSDKLQKIIDAVSDLSVIEMAELVKALEEKFGVSAAVQATAASTGNASSGEPTEEQSAFTVILKSTGGNKIAVIKVLREINPALGLAEAKGISEKPDAVILESAPKDKAEEAKTKLVAAGAAVELK</sequence>
<dbReference type="STRING" id="1618356.UU93_C0008G0003"/>
<feature type="domain" description="Large ribosomal subunit protein bL12 C-terminal" evidence="5">
    <location>
        <begin position="59"/>
        <end position="126"/>
    </location>
</feature>
<reference evidence="7 8" key="1">
    <citation type="journal article" date="2015" name="Nature">
        <title>rRNA introns, odd ribosomes, and small enigmatic genomes across a large radiation of phyla.</title>
        <authorList>
            <person name="Brown C.T."/>
            <person name="Hug L.A."/>
            <person name="Thomas B.C."/>
            <person name="Sharon I."/>
            <person name="Castelle C.J."/>
            <person name="Singh A."/>
            <person name="Wilkins M.J."/>
            <person name="Williams K.H."/>
            <person name="Banfield J.F."/>
        </authorList>
    </citation>
    <scope>NUCLEOTIDE SEQUENCE [LARGE SCALE GENOMIC DNA]</scope>
</reference>
<dbReference type="InterPro" id="IPR000206">
    <property type="entry name" value="Ribosomal_bL12"/>
</dbReference>
<keyword evidence="3 4" id="KW-0687">Ribonucleoprotein</keyword>